<reference evidence="8" key="1">
    <citation type="submission" date="2013-02" db="EMBL/GenBank/DDBJ databases">
        <authorList>
            <person name="Hughes D."/>
        </authorList>
    </citation>
    <scope>NUCLEOTIDE SEQUENCE</scope>
    <source>
        <strain>Durham</strain>
        <strain evidence="8">NC isolate 2 -- Noor lab</strain>
    </source>
</reference>
<dbReference type="Pfam" id="PF05485">
    <property type="entry name" value="THAP"/>
    <property type="match status" value="2"/>
</dbReference>
<keyword evidence="8" id="KW-1185">Reference proteome</keyword>
<evidence type="ECO:0000256" key="3">
    <source>
        <dbReference type="ARBA" id="ARBA00022833"/>
    </source>
</evidence>
<dbReference type="InterPro" id="IPR026516">
    <property type="entry name" value="THAP1/10"/>
</dbReference>
<evidence type="ECO:0000256" key="1">
    <source>
        <dbReference type="ARBA" id="ARBA00022723"/>
    </source>
</evidence>
<keyword evidence="1" id="KW-0479">Metal-binding</keyword>
<dbReference type="GO" id="GO:0008270">
    <property type="term" value="F:zinc ion binding"/>
    <property type="evidence" value="ECO:0007669"/>
    <property type="project" value="UniProtKB-KW"/>
</dbReference>
<dbReference type="HOGENOM" id="CLU_1157571_0_0_1"/>
<dbReference type="SMART" id="SM00692">
    <property type="entry name" value="DM3"/>
    <property type="match status" value="1"/>
</dbReference>
<dbReference type="STRING" id="36166.T1GL02"/>
<evidence type="ECO:0000313" key="7">
    <source>
        <dbReference type="EnsemblMetazoa" id="MESCA004185-PA"/>
    </source>
</evidence>
<evidence type="ECO:0000256" key="5">
    <source>
        <dbReference type="PROSITE-ProRule" id="PRU00309"/>
    </source>
</evidence>
<dbReference type="SMART" id="SM00980">
    <property type="entry name" value="THAP"/>
    <property type="match status" value="2"/>
</dbReference>
<name>T1GL02_MEGSC</name>
<dbReference type="EnsemblMetazoa" id="MESCA004185-RA">
    <property type="protein sequence ID" value="MESCA004185-PA"/>
    <property type="gene ID" value="MESCA004185"/>
</dbReference>
<evidence type="ECO:0000313" key="8">
    <source>
        <dbReference type="Proteomes" id="UP000015102"/>
    </source>
</evidence>
<keyword evidence="3" id="KW-0862">Zinc</keyword>
<dbReference type="InterPro" id="IPR006612">
    <property type="entry name" value="THAP_Znf"/>
</dbReference>
<evidence type="ECO:0000256" key="2">
    <source>
        <dbReference type="ARBA" id="ARBA00022771"/>
    </source>
</evidence>
<proteinExistence type="predicted"/>
<feature type="domain" description="THAP-type" evidence="6">
    <location>
        <begin position="1"/>
        <end position="71"/>
    </location>
</feature>
<evidence type="ECO:0000256" key="4">
    <source>
        <dbReference type="ARBA" id="ARBA00023125"/>
    </source>
</evidence>
<protein>
    <recommendedName>
        <fullName evidence="6">THAP-type domain-containing protein</fullName>
    </recommendedName>
</protein>
<keyword evidence="4 5" id="KW-0238">DNA-binding</keyword>
<dbReference type="EMBL" id="CAQQ02093067">
    <property type="status" value="NOT_ANNOTATED_CDS"/>
    <property type="molecule type" value="Genomic_DNA"/>
</dbReference>
<accession>T1GL02</accession>
<dbReference type="PANTHER" id="PTHR46600:SF7">
    <property type="entry name" value="SI:DKEY-228B2.6-RELATED"/>
    <property type="match status" value="1"/>
</dbReference>
<sequence length="240" mass="27796">MSCLECYICKTKDPPLFEFPYGSMLFDWLNNINVKITAYNLDMRLCSIHFEKHYISTSKAKLSKKAVPTLCLGPGVSTKSNSQKRVWNRGCCIPECKTDRKSGIRLFSFPRDERRRDWIFTTGIKCNVEDECELEPHEIDMIVKPKKPITDVRTINKTCSVPGCDTNNLTNLRLFGFPKDERFEVWKESVGRSQSKRKKLYACVLHFDSRHRMNSFIQGSTGNTQTFKNTLKRIFVNTSP</sequence>
<dbReference type="PROSITE" id="PS50950">
    <property type="entry name" value="ZF_THAP"/>
    <property type="match status" value="2"/>
</dbReference>
<dbReference type="Proteomes" id="UP000015102">
    <property type="component" value="Unassembled WGS sequence"/>
</dbReference>
<dbReference type="GO" id="GO:0005634">
    <property type="term" value="C:nucleus"/>
    <property type="evidence" value="ECO:0007669"/>
    <property type="project" value="TreeGrafter"/>
</dbReference>
<dbReference type="AlphaFoldDB" id="T1GL02"/>
<dbReference type="EMBL" id="CAQQ02093070">
    <property type="status" value="NOT_ANNOTATED_CDS"/>
    <property type="molecule type" value="Genomic_DNA"/>
</dbReference>
<dbReference type="EMBL" id="CAQQ02093068">
    <property type="status" value="NOT_ANNOTATED_CDS"/>
    <property type="molecule type" value="Genomic_DNA"/>
</dbReference>
<feature type="domain" description="THAP-type" evidence="6">
    <location>
        <begin position="155"/>
        <end position="235"/>
    </location>
</feature>
<reference evidence="7" key="2">
    <citation type="submission" date="2015-06" db="UniProtKB">
        <authorList>
            <consortium name="EnsemblMetazoa"/>
        </authorList>
    </citation>
    <scope>IDENTIFICATION</scope>
</reference>
<dbReference type="GO" id="GO:0003700">
    <property type="term" value="F:DNA-binding transcription factor activity"/>
    <property type="evidence" value="ECO:0007669"/>
    <property type="project" value="TreeGrafter"/>
</dbReference>
<dbReference type="SUPFAM" id="SSF57716">
    <property type="entry name" value="Glucocorticoid receptor-like (DNA-binding domain)"/>
    <property type="match status" value="2"/>
</dbReference>
<dbReference type="GO" id="GO:0000978">
    <property type="term" value="F:RNA polymerase II cis-regulatory region sequence-specific DNA binding"/>
    <property type="evidence" value="ECO:0007669"/>
    <property type="project" value="TreeGrafter"/>
</dbReference>
<organism evidence="7 8">
    <name type="scientific">Megaselia scalaris</name>
    <name type="common">Humpbacked fly</name>
    <name type="synonym">Phora scalaris</name>
    <dbReference type="NCBI Taxonomy" id="36166"/>
    <lineage>
        <taxon>Eukaryota</taxon>
        <taxon>Metazoa</taxon>
        <taxon>Ecdysozoa</taxon>
        <taxon>Arthropoda</taxon>
        <taxon>Hexapoda</taxon>
        <taxon>Insecta</taxon>
        <taxon>Pterygota</taxon>
        <taxon>Neoptera</taxon>
        <taxon>Endopterygota</taxon>
        <taxon>Diptera</taxon>
        <taxon>Brachycera</taxon>
        <taxon>Muscomorpha</taxon>
        <taxon>Platypezoidea</taxon>
        <taxon>Phoridae</taxon>
        <taxon>Megaseliini</taxon>
        <taxon>Megaselia</taxon>
    </lineage>
</organism>
<dbReference type="EMBL" id="CAQQ02093069">
    <property type="status" value="NOT_ANNOTATED_CDS"/>
    <property type="molecule type" value="Genomic_DNA"/>
</dbReference>
<evidence type="ECO:0000259" key="6">
    <source>
        <dbReference type="PROSITE" id="PS50950"/>
    </source>
</evidence>
<dbReference type="PANTHER" id="PTHR46600">
    <property type="entry name" value="THAP DOMAIN-CONTAINING"/>
    <property type="match status" value="1"/>
</dbReference>
<dbReference type="GO" id="GO:0006357">
    <property type="term" value="P:regulation of transcription by RNA polymerase II"/>
    <property type="evidence" value="ECO:0007669"/>
    <property type="project" value="TreeGrafter"/>
</dbReference>
<keyword evidence="2 5" id="KW-0863">Zinc-finger</keyword>